<dbReference type="PANTHER" id="PTHR43861:SF6">
    <property type="entry name" value="METHYLTRANSFERASE TYPE 11"/>
    <property type="match status" value="1"/>
</dbReference>
<proteinExistence type="predicted"/>
<keyword evidence="2" id="KW-1185">Reference proteome</keyword>
<dbReference type="SUPFAM" id="SSF53335">
    <property type="entry name" value="S-adenosyl-L-methionine-dependent methyltransferases"/>
    <property type="match status" value="1"/>
</dbReference>
<keyword evidence="1" id="KW-0489">Methyltransferase</keyword>
<dbReference type="Proteomes" id="UP000474778">
    <property type="component" value="Unassembled WGS sequence"/>
</dbReference>
<dbReference type="Pfam" id="PF13489">
    <property type="entry name" value="Methyltransf_23"/>
    <property type="match status" value="1"/>
</dbReference>
<dbReference type="GO" id="GO:0032259">
    <property type="term" value="P:methylation"/>
    <property type="evidence" value="ECO:0007669"/>
    <property type="project" value="UniProtKB-KW"/>
</dbReference>
<evidence type="ECO:0000313" key="1">
    <source>
        <dbReference type="EMBL" id="MXR69491.1"/>
    </source>
</evidence>
<organism evidence="1 2">
    <name type="scientific">Shewanella insulae</name>
    <dbReference type="NCBI Taxonomy" id="2681496"/>
    <lineage>
        <taxon>Bacteria</taxon>
        <taxon>Pseudomonadati</taxon>
        <taxon>Pseudomonadota</taxon>
        <taxon>Gammaproteobacteria</taxon>
        <taxon>Alteromonadales</taxon>
        <taxon>Shewanellaceae</taxon>
        <taxon>Shewanella</taxon>
    </lineage>
</organism>
<dbReference type="PANTHER" id="PTHR43861">
    <property type="entry name" value="TRANS-ACONITATE 2-METHYLTRANSFERASE-RELATED"/>
    <property type="match status" value="1"/>
</dbReference>
<protein>
    <submittedName>
        <fullName evidence="1">Methyltransferase domain-containing protein</fullName>
    </submittedName>
</protein>
<dbReference type="GO" id="GO:0008168">
    <property type="term" value="F:methyltransferase activity"/>
    <property type="evidence" value="ECO:0007669"/>
    <property type="project" value="UniProtKB-KW"/>
</dbReference>
<dbReference type="EMBL" id="WRPA01000010">
    <property type="protein sequence ID" value="MXR69491.1"/>
    <property type="molecule type" value="Genomic_DNA"/>
</dbReference>
<dbReference type="Gene3D" id="3.40.50.150">
    <property type="entry name" value="Vaccinia Virus protein VP39"/>
    <property type="match status" value="1"/>
</dbReference>
<accession>A0A6L7I2F2</accession>
<evidence type="ECO:0000313" key="2">
    <source>
        <dbReference type="Proteomes" id="UP000474778"/>
    </source>
</evidence>
<reference evidence="1 2" key="1">
    <citation type="submission" date="2019-12" db="EMBL/GenBank/DDBJ databases">
        <title>Shewanella insulae sp. nov., isolated from a tidal flat.</title>
        <authorList>
            <person name="Yoon J.-H."/>
        </authorList>
    </citation>
    <scope>NUCLEOTIDE SEQUENCE [LARGE SCALE GENOMIC DNA]</scope>
    <source>
        <strain evidence="1 2">JBTF-M18</strain>
    </source>
</reference>
<keyword evidence="1" id="KW-0808">Transferase</keyword>
<name>A0A6L7I2F2_9GAMM</name>
<dbReference type="RefSeq" id="WP_160796661.1">
    <property type="nucleotide sequence ID" value="NZ_WRPA01000010.1"/>
</dbReference>
<comment type="caution">
    <text evidence="1">The sequence shown here is derived from an EMBL/GenBank/DDBJ whole genome shotgun (WGS) entry which is preliminary data.</text>
</comment>
<dbReference type="CDD" id="cd02440">
    <property type="entry name" value="AdoMet_MTases"/>
    <property type="match status" value="1"/>
</dbReference>
<gene>
    <name evidence="1" type="ORF">GNT65_12545</name>
</gene>
<dbReference type="InterPro" id="IPR029063">
    <property type="entry name" value="SAM-dependent_MTases_sf"/>
</dbReference>
<dbReference type="AlphaFoldDB" id="A0A6L7I2F2"/>
<sequence length="297" mass="34400">MSEHIGRKLDSKEGFDIIECETCGFTHISPLPSFEILDKFYKEEFYVTEKPEFFKQKQEDEAWLNLQYSDRYDTFEQYLPNTRRTLLDVGAGAGYFLKHGQQRGWKVKGIEPSPHAVTYAQQMGVDEIVGYLTSETSKALGKFDVINASLVLEHVPNPIELIELMYDMLNDGGILCISTPNDYNPFQQTLTEVEDYQPWWVCPKHHINYFSPDSLQRLLERQEFTVVHKESSFPLDMFLLMGDNYIGDGKLGRNCHHKRVRFESQLAKAGKNDLKRALYQAFATLNIGREICIYGRK</sequence>